<dbReference type="EMBL" id="PFNG01000180">
    <property type="protein sequence ID" value="PIZ37065.1"/>
    <property type="molecule type" value="Genomic_DNA"/>
</dbReference>
<dbReference type="GO" id="GO:0051287">
    <property type="term" value="F:NAD binding"/>
    <property type="evidence" value="ECO:0007669"/>
    <property type="project" value="InterPro"/>
</dbReference>
<name>A0A2M7T6X5_9ACTN</name>
<accession>A0A2M7T6X5</accession>
<reference evidence="8" key="1">
    <citation type="submission" date="2017-09" db="EMBL/GenBank/DDBJ databases">
        <title>Depth-based differentiation of microbial function through sediment-hosted aquifers and enrichment of novel symbionts in the deep terrestrial subsurface.</title>
        <authorList>
            <person name="Probst A.J."/>
            <person name="Ladd B."/>
            <person name="Jarett J.K."/>
            <person name="Geller-Mcgrath D.E."/>
            <person name="Sieber C.M.K."/>
            <person name="Emerson J.B."/>
            <person name="Anantharaman K."/>
            <person name="Thomas B.C."/>
            <person name="Malmstrom R."/>
            <person name="Stieglmeier M."/>
            <person name="Klingl A."/>
            <person name="Woyke T."/>
            <person name="Ryan C.M."/>
            <person name="Banfield J.F."/>
        </authorList>
    </citation>
    <scope>NUCLEOTIDE SEQUENCE [LARGE SCALE GENOMIC DNA]</scope>
</reference>
<dbReference type="Proteomes" id="UP000230956">
    <property type="component" value="Unassembled WGS sequence"/>
</dbReference>
<feature type="domain" description="D-isomer specific 2-hydroxyacid dehydrogenase catalytic" evidence="5">
    <location>
        <begin position="14"/>
        <end position="334"/>
    </location>
</feature>
<evidence type="ECO:0000259" key="6">
    <source>
        <dbReference type="Pfam" id="PF02826"/>
    </source>
</evidence>
<dbReference type="PANTHER" id="PTHR43026:SF1">
    <property type="entry name" value="2-HYDROXYACID DEHYDROGENASE HOMOLOG 1-RELATED"/>
    <property type="match status" value="1"/>
</dbReference>
<gene>
    <name evidence="7" type="ORF">COY37_07820</name>
</gene>
<dbReference type="Pfam" id="PF02826">
    <property type="entry name" value="2-Hacid_dh_C"/>
    <property type="match status" value="1"/>
</dbReference>
<evidence type="ECO:0000256" key="3">
    <source>
        <dbReference type="ARBA" id="ARBA00023027"/>
    </source>
</evidence>
<protein>
    <submittedName>
        <fullName evidence="7">Hydroxyacid dehydrogenase</fullName>
    </submittedName>
</protein>
<keyword evidence="3" id="KW-0520">NAD</keyword>
<dbReference type="PROSITE" id="PS00065">
    <property type="entry name" value="D_2_HYDROXYACID_DH_1"/>
    <property type="match status" value="1"/>
</dbReference>
<proteinExistence type="inferred from homology"/>
<evidence type="ECO:0000259" key="5">
    <source>
        <dbReference type="Pfam" id="PF00389"/>
    </source>
</evidence>
<dbReference type="PROSITE" id="PS00671">
    <property type="entry name" value="D_2_HYDROXYACID_DH_3"/>
    <property type="match status" value="1"/>
</dbReference>
<evidence type="ECO:0000256" key="2">
    <source>
        <dbReference type="ARBA" id="ARBA00023002"/>
    </source>
</evidence>
<dbReference type="GO" id="GO:0008720">
    <property type="term" value="F:D-lactate dehydrogenase (NAD+) activity"/>
    <property type="evidence" value="ECO:0007669"/>
    <property type="project" value="TreeGrafter"/>
</dbReference>
<dbReference type="RefSeq" id="WP_286678677.1">
    <property type="nucleotide sequence ID" value="NZ_MNXI01000097.1"/>
</dbReference>
<dbReference type="Gene3D" id="3.40.50.720">
    <property type="entry name" value="NAD(P)-binding Rossmann-like Domain"/>
    <property type="match status" value="2"/>
</dbReference>
<dbReference type="InterPro" id="IPR029753">
    <property type="entry name" value="D-isomer_DH_CS"/>
</dbReference>
<dbReference type="AlphaFoldDB" id="A0A2M7T6X5"/>
<keyword evidence="2 4" id="KW-0560">Oxidoreductase</keyword>
<dbReference type="InterPro" id="IPR058205">
    <property type="entry name" value="D-LDH-like"/>
</dbReference>
<evidence type="ECO:0000313" key="8">
    <source>
        <dbReference type="Proteomes" id="UP000230956"/>
    </source>
</evidence>
<sequence length="338" mass="37800">MPARVAFFEVEPWEEAYIEGHLDGKFEFAFFTEPLTVDTVELAKGFDVISPFIYSDIDKSVIEQLPDLKMIATRSTGFDHIDLTVCAAGGIEISNVPFYGENTVAEHTFALILALSRKILPSVERTRRGNFDLAGLRGFDLKGRTIGVVGAGSIGQHVIRMAHGFEMNVVVFDVRRDELLAKNLDFKYEDLDELLRISDVISLHAPYNPHTHHMINRRNIHGMKRGAILINTSRGGLVETSALVEGLQNGILNGVGLDVIEEEGLIKEERQLLSHEYTHEKLRIALETHMLLFRDDVIITPHNAFNSTEAVQRILDTTMANIIAFIEGRPQNTVLQAA</sequence>
<dbReference type="Pfam" id="PF00389">
    <property type="entry name" value="2-Hacid_dh"/>
    <property type="match status" value="1"/>
</dbReference>
<dbReference type="CDD" id="cd12187">
    <property type="entry name" value="LDH_like_1"/>
    <property type="match status" value="1"/>
</dbReference>
<dbReference type="InterPro" id="IPR036291">
    <property type="entry name" value="NAD(P)-bd_dom_sf"/>
</dbReference>
<dbReference type="InterPro" id="IPR006139">
    <property type="entry name" value="D-isomer_2_OHA_DH_cat_dom"/>
</dbReference>
<comment type="caution">
    <text evidence="7">The sequence shown here is derived from an EMBL/GenBank/DDBJ whole genome shotgun (WGS) entry which is preliminary data.</text>
</comment>
<dbReference type="PANTHER" id="PTHR43026">
    <property type="entry name" value="2-HYDROXYACID DEHYDROGENASE HOMOLOG 1-RELATED"/>
    <property type="match status" value="1"/>
</dbReference>
<dbReference type="SUPFAM" id="SSF52283">
    <property type="entry name" value="Formate/glycerate dehydrogenase catalytic domain-like"/>
    <property type="match status" value="1"/>
</dbReference>
<evidence type="ECO:0000256" key="1">
    <source>
        <dbReference type="ARBA" id="ARBA00005854"/>
    </source>
</evidence>
<organism evidence="7 8">
    <name type="scientific">Candidatus Aquicultor secundus</name>
    <dbReference type="NCBI Taxonomy" id="1973895"/>
    <lineage>
        <taxon>Bacteria</taxon>
        <taxon>Bacillati</taxon>
        <taxon>Actinomycetota</taxon>
        <taxon>Candidatus Aquicultoria</taxon>
        <taxon>Candidatus Aquicultorales</taxon>
        <taxon>Candidatus Aquicultoraceae</taxon>
        <taxon>Candidatus Aquicultor</taxon>
    </lineage>
</organism>
<dbReference type="SUPFAM" id="SSF51735">
    <property type="entry name" value="NAD(P)-binding Rossmann-fold domains"/>
    <property type="match status" value="1"/>
</dbReference>
<comment type="similarity">
    <text evidence="1 4">Belongs to the D-isomer specific 2-hydroxyacid dehydrogenase family.</text>
</comment>
<dbReference type="InterPro" id="IPR006140">
    <property type="entry name" value="D-isomer_DH_NAD-bd"/>
</dbReference>
<evidence type="ECO:0000256" key="4">
    <source>
        <dbReference type="RuleBase" id="RU003719"/>
    </source>
</evidence>
<dbReference type="PROSITE" id="PS00670">
    <property type="entry name" value="D_2_HYDROXYACID_DH_2"/>
    <property type="match status" value="1"/>
</dbReference>
<evidence type="ECO:0000313" key="7">
    <source>
        <dbReference type="EMBL" id="PIZ37065.1"/>
    </source>
</evidence>
<dbReference type="InterPro" id="IPR029752">
    <property type="entry name" value="D-isomer_DH_CS1"/>
</dbReference>
<feature type="domain" description="D-isomer specific 2-hydroxyacid dehydrogenase NAD-binding" evidence="6">
    <location>
        <begin position="109"/>
        <end position="304"/>
    </location>
</feature>